<keyword evidence="2" id="KW-0963">Cytoplasm</keyword>
<organism evidence="3 4">
    <name type="scientific">Arthrobacter gyeryongensis</name>
    <dbReference type="NCBI Taxonomy" id="1650592"/>
    <lineage>
        <taxon>Bacteria</taxon>
        <taxon>Bacillati</taxon>
        <taxon>Actinomycetota</taxon>
        <taxon>Actinomycetes</taxon>
        <taxon>Micrococcales</taxon>
        <taxon>Micrococcaceae</taxon>
        <taxon>Arthrobacter</taxon>
    </lineage>
</organism>
<reference evidence="4" key="1">
    <citation type="journal article" date="2019" name="Int. J. Syst. Evol. Microbiol.">
        <title>The Global Catalogue of Microorganisms (GCM) 10K type strain sequencing project: providing services to taxonomists for standard genome sequencing and annotation.</title>
        <authorList>
            <consortium name="The Broad Institute Genomics Platform"/>
            <consortium name="The Broad Institute Genome Sequencing Center for Infectious Disease"/>
            <person name="Wu L."/>
            <person name="Ma J."/>
        </authorList>
    </citation>
    <scope>NUCLEOTIDE SEQUENCE [LARGE SCALE GENOMIC DNA]</scope>
    <source>
        <strain evidence="4">JCM 18514</strain>
    </source>
</reference>
<proteinExistence type="inferred from homology"/>
<dbReference type="PANTHER" id="PTHR12598:SF0">
    <property type="entry name" value="COPPER HOMEOSTASIS PROTEIN CUTC HOMOLOG"/>
    <property type="match status" value="1"/>
</dbReference>
<dbReference type="SUPFAM" id="SSF110395">
    <property type="entry name" value="CutC-like"/>
    <property type="match status" value="1"/>
</dbReference>
<evidence type="ECO:0000256" key="1">
    <source>
        <dbReference type="ARBA" id="ARBA00007768"/>
    </source>
</evidence>
<evidence type="ECO:0000313" key="3">
    <source>
        <dbReference type="EMBL" id="GAA5189133.1"/>
    </source>
</evidence>
<evidence type="ECO:0000256" key="2">
    <source>
        <dbReference type="HAMAP-Rule" id="MF_00795"/>
    </source>
</evidence>
<name>A0ABP9RYG9_9MICC</name>
<dbReference type="InterPro" id="IPR036822">
    <property type="entry name" value="CutC-like_dom_sf"/>
</dbReference>
<protein>
    <recommendedName>
        <fullName evidence="2">PF03932 family protein CutC</fullName>
    </recommendedName>
</protein>
<evidence type="ECO:0000313" key="4">
    <source>
        <dbReference type="Proteomes" id="UP001500200"/>
    </source>
</evidence>
<comment type="caution">
    <text evidence="3">The sequence shown here is derived from an EMBL/GenBank/DDBJ whole genome shotgun (WGS) entry which is preliminary data.</text>
</comment>
<dbReference type="PANTHER" id="PTHR12598">
    <property type="entry name" value="COPPER HOMEOSTASIS PROTEIN CUTC"/>
    <property type="match status" value="1"/>
</dbReference>
<dbReference type="InterPro" id="IPR005627">
    <property type="entry name" value="CutC-like"/>
</dbReference>
<dbReference type="Pfam" id="PF03932">
    <property type="entry name" value="CutC"/>
    <property type="match status" value="1"/>
</dbReference>
<sequence>MKIEICVQDLDGVRCAIEAGADRVELCSALEAGGLTPSAGLVEAAAELALDAGRQDFVHVLIRPRPGGFIYTPGEIEVMRRDVRQSLALGADGVVVGLLTASGDVDVAGAEALIHAAGGTFVTFHRAVDAARDPLQAVDDAARLGARRILTSGAARAAGNGIDMLKRMVAALPSEVSVMAGGGVTEQAVPALLAAGIRDIHFSGRKLMVDSAPSGPGGGDGIRSVTHPATVARMVRAMRTAKAHMTIGPRFSPLCGE</sequence>
<comment type="caution">
    <text evidence="2">Once thought to be involved in copper homeostasis, experiments in E.coli have shown this is not the case.</text>
</comment>
<comment type="similarity">
    <text evidence="1 2">Belongs to the CutC family.</text>
</comment>
<accession>A0ABP9RYG9</accession>
<gene>
    <name evidence="2" type="primary">cutC</name>
    <name evidence="3" type="ORF">GCM10023346_02870</name>
</gene>
<keyword evidence="4" id="KW-1185">Reference proteome</keyword>
<dbReference type="RefSeq" id="WP_345447294.1">
    <property type="nucleotide sequence ID" value="NZ_BAABKK010000002.1"/>
</dbReference>
<dbReference type="Proteomes" id="UP001500200">
    <property type="component" value="Unassembled WGS sequence"/>
</dbReference>
<dbReference type="Gene3D" id="3.20.20.380">
    <property type="entry name" value="Copper homeostasis (CutC) domain"/>
    <property type="match status" value="1"/>
</dbReference>
<comment type="subcellular location">
    <subcellularLocation>
        <location evidence="2">Cytoplasm</location>
    </subcellularLocation>
</comment>
<dbReference type="HAMAP" id="MF_00795">
    <property type="entry name" value="CutC"/>
    <property type="match status" value="1"/>
</dbReference>
<dbReference type="EMBL" id="BAABKK010000002">
    <property type="protein sequence ID" value="GAA5189133.1"/>
    <property type="molecule type" value="Genomic_DNA"/>
</dbReference>